<keyword evidence="2" id="KW-0436">Ligase</keyword>
<accession>A0A833E9N3</accession>
<dbReference type="GO" id="GO:0016874">
    <property type="term" value="F:ligase activity"/>
    <property type="evidence" value="ECO:0007669"/>
    <property type="project" value="UniProtKB-KW"/>
</dbReference>
<evidence type="ECO:0000256" key="1">
    <source>
        <dbReference type="ARBA" id="ARBA00005061"/>
    </source>
</evidence>
<dbReference type="SUPFAM" id="SSF52402">
    <property type="entry name" value="Adenine nucleotide alpha hydrolases-like"/>
    <property type="match status" value="1"/>
</dbReference>
<name>A0A833E9N3_CALS0</name>
<protein>
    <recommendedName>
        <fullName evidence="9">7-cyano-7-deazaguanine synthase</fullName>
        <ecNumber evidence="9">6.3.4.20</ecNumber>
    </recommendedName>
</protein>
<evidence type="ECO:0000256" key="5">
    <source>
        <dbReference type="ARBA" id="ARBA00022833"/>
    </source>
</evidence>
<dbReference type="Pfam" id="PF06508">
    <property type="entry name" value="QueC"/>
    <property type="match status" value="1"/>
</dbReference>
<comment type="similarity">
    <text evidence="8">Belongs to the QueC family.</text>
</comment>
<evidence type="ECO:0000256" key="4">
    <source>
        <dbReference type="ARBA" id="ARBA00022741"/>
    </source>
</evidence>
<evidence type="ECO:0000256" key="6">
    <source>
        <dbReference type="ARBA" id="ARBA00022840"/>
    </source>
</evidence>
<comment type="catalytic activity">
    <reaction evidence="10">
        <text>7-carboxy-7-carbaguanine + NH4(+) + 2 ATP = 7-cyano-7-carbaguanine + 2 AMP + 2 diphosphate + 2 H(+)</text>
        <dbReference type="Rhea" id="RHEA:27982"/>
        <dbReference type="ChEBI" id="CHEBI:15378"/>
        <dbReference type="ChEBI" id="CHEBI:28938"/>
        <dbReference type="ChEBI" id="CHEBI:30616"/>
        <dbReference type="ChEBI" id="CHEBI:33019"/>
        <dbReference type="ChEBI" id="CHEBI:45075"/>
        <dbReference type="ChEBI" id="CHEBI:61036"/>
        <dbReference type="ChEBI" id="CHEBI:456215"/>
        <dbReference type="EC" id="6.3.4.20"/>
    </reaction>
</comment>
<evidence type="ECO:0000256" key="2">
    <source>
        <dbReference type="ARBA" id="ARBA00022598"/>
    </source>
</evidence>
<evidence type="ECO:0000256" key="9">
    <source>
        <dbReference type="ARBA" id="ARBA00039149"/>
    </source>
</evidence>
<comment type="pathway">
    <text evidence="1">Purine metabolism; 7-cyano-7-deazaguanine biosynthesis.</text>
</comment>
<gene>
    <name evidence="11" type="ORF">EYH45_02340</name>
</gene>
<reference evidence="11" key="1">
    <citation type="journal article" date="2020" name="ISME J.">
        <title>Gammaproteobacteria mediating utilization of methyl-, sulfur- and petroleum organic compounds in deep ocean hydrothermal plumes.</title>
        <authorList>
            <person name="Zhou Z."/>
            <person name="Liu Y."/>
            <person name="Pan J."/>
            <person name="Cron B.R."/>
            <person name="Toner B.M."/>
            <person name="Anantharaman K."/>
            <person name="Breier J.A."/>
            <person name="Dick G.J."/>
            <person name="Li M."/>
        </authorList>
    </citation>
    <scope>NUCLEOTIDE SEQUENCE</scope>
    <source>
        <strain evidence="11">SZUA-1515</strain>
    </source>
</reference>
<dbReference type="InterPro" id="IPR014729">
    <property type="entry name" value="Rossmann-like_a/b/a_fold"/>
</dbReference>
<dbReference type="PIRSF" id="PIRSF006293">
    <property type="entry name" value="ExsB"/>
    <property type="match status" value="1"/>
</dbReference>
<dbReference type="EC" id="6.3.4.20" evidence="9"/>
<dbReference type="PANTHER" id="PTHR42914:SF1">
    <property type="entry name" value="7-CYANO-7-DEAZAGUANINE SYNTHASE"/>
    <property type="match status" value="1"/>
</dbReference>
<keyword evidence="3" id="KW-0479">Metal-binding</keyword>
<comment type="function">
    <text evidence="7">Catalyzes the ATP-dependent conversion of 7-carboxy-7-deazaguanine (CDG) to 7-cyano-7-deazaguanine (preQ(0)).</text>
</comment>
<dbReference type="GO" id="GO:0005524">
    <property type="term" value="F:ATP binding"/>
    <property type="evidence" value="ECO:0007669"/>
    <property type="project" value="UniProtKB-KW"/>
</dbReference>
<dbReference type="GO" id="GO:0046872">
    <property type="term" value="F:metal ion binding"/>
    <property type="evidence" value="ECO:0007669"/>
    <property type="project" value="UniProtKB-KW"/>
</dbReference>
<dbReference type="Proteomes" id="UP000608579">
    <property type="component" value="Unassembled WGS sequence"/>
</dbReference>
<comment type="caution">
    <text evidence="11">The sequence shown here is derived from an EMBL/GenBank/DDBJ whole genome shotgun (WGS) entry which is preliminary data.</text>
</comment>
<proteinExistence type="inferred from homology"/>
<dbReference type="PANTHER" id="PTHR42914">
    <property type="entry name" value="7-CYANO-7-DEAZAGUANINE SYNTHASE"/>
    <property type="match status" value="1"/>
</dbReference>
<evidence type="ECO:0000256" key="8">
    <source>
        <dbReference type="ARBA" id="ARBA00037993"/>
    </source>
</evidence>
<keyword evidence="5" id="KW-0862">Zinc</keyword>
<evidence type="ECO:0000256" key="7">
    <source>
        <dbReference type="ARBA" id="ARBA00037768"/>
    </source>
</evidence>
<evidence type="ECO:0000313" key="11">
    <source>
        <dbReference type="EMBL" id="HIQ29384.1"/>
    </source>
</evidence>
<keyword evidence="6" id="KW-0067">ATP-binding</keyword>
<evidence type="ECO:0000313" key="12">
    <source>
        <dbReference type="Proteomes" id="UP000608579"/>
    </source>
</evidence>
<keyword evidence="4" id="KW-0547">Nucleotide-binding</keyword>
<dbReference type="EMBL" id="DQVM01000042">
    <property type="protein sequence ID" value="HIQ29384.1"/>
    <property type="molecule type" value="Genomic_DNA"/>
</dbReference>
<evidence type="ECO:0000256" key="10">
    <source>
        <dbReference type="ARBA" id="ARBA00047890"/>
    </source>
</evidence>
<evidence type="ECO:0000256" key="3">
    <source>
        <dbReference type="ARBA" id="ARBA00022723"/>
    </source>
</evidence>
<organism evidence="11 12">
    <name type="scientific">Caldiarchaeum subterraneum</name>
    <dbReference type="NCBI Taxonomy" id="311458"/>
    <lineage>
        <taxon>Archaea</taxon>
        <taxon>Nitrososphaerota</taxon>
        <taxon>Candidatus Caldarchaeales</taxon>
        <taxon>Candidatus Caldarchaeaceae</taxon>
        <taxon>Candidatus Caldarchaeum</taxon>
    </lineage>
</organism>
<dbReference type="Gene3D" id="3.40.50.620">
    <property type="entry name" value="HUPs"/>
    <property type="match status" value="1"/>
</dbReference>
<dbReference type="AlphaFoldDB" id="A0A833E9N3"/>
<dbReference type="InterPro" id="IPR018317">
    <property type="entry name" value="QueC"/>
</dbReference>
<sequence length="223" mass="25397">MSRTLLLFSGGLDSTVALWKILAEGSEVFLLNIQYYRRNPKEFEAALRIASMCSNKGMITVEMPFLKEIYDYEHEVKQYWMKTLNNPLTVMAPFRNIIFYSVAAHIASQIRAERVVGGHVKEDTLNLPDANPRYLEHLNNILHESLGVEAVKIEAPLINLTKVEAVKLGMELKAPLNHTWSCWASGPGHCGKCPGCNARKRVFKEAGYIDTTTYYEHLQIWRP</sequence>